<dbReference type="Pfam" id="PF00023">
    <property type="entry name" value="Ank"/>
    <property type="match status" value="1"/>
</dbReference>
<name>A0A1Q9E9T4_SYMMI</name>
<dbReference type="SUPFAM" id="SSF48403">
    <property type="entry name" value="Ankyrin repeat"/>
    <property type="match status" value="1"/>
</dbReference>
<evidence type="ECO:0000256" key="2">
    <source>
        <dbReference type="SAM" id="MobiDB-lite"/>
    </source>
</evidence>
<dbReference type="Gene3D" id="1.25.40.20">
    <property type="entry name" value="Ankyrin repeat-containing domain"/>
    <property type="match status" value="1"/>
</dbReference>
<sequence>MVVFQQYSGMLLVNLVISGGKIAAFVFLREFVWRTDLYIVDPVTCAAHEALRLVIRDGWGSDYAAAPQRWRRQGPSDAQNLRPPVLSHGSPVRCKAYILRRAGLLCFSGDDGRALVEYSGSGLRTLHLDRKPTKTTLLASAARVILLLRRRVVSVRSANFRVCAAWCPCASAPACTSQATAQLRFTLLRPHLLEHQERMEQLGVNRKHRHSHGCASPGTVTEAREGTDPALSAEKTFSADSAGQMSRMLAKKNDKAPDTPEQLVASGRDHGLPVPYSVARKHKCSKNVRLRPPIDQTVQLAYSVDEEDCSKLLGHFPESAPPLPCSPKTAKTCHVEEHQFSRVVGPRETTAQLYGSLRLLWDSRATTFLPCLVWNQRLEQCRLCKIGSSVPRAPRASPRPLSLLPGALTSVSPAMFGMDCSSTCARQEQATSTVKVDVEAMVRRQAEEEARQKAEEQAEQQRAEEARRAAQEAAEAARQAQLEQKLREQREAEEQERLEAERRAAEEKEQARRRAQEQAEREHEERQREVASFLKQHGFSSINGVKKSFMSSTYPLHKAAELGDAHMVDQLVKAGADVAQKNSGGWELQDRCTSCCEEGQERLPQCDPVCVDPGSGGRGRVSLSAWHWAVRTRGRPMILFLVIAVSAGMR</sequence>
<feature type="repeat" description="ANK" evidence="1">
    <location>
        <begin position="551"/>
        <end position="583"/>
    </location>
</feature>
<protein>
    <submittedName>
        <fullName evidence="4">Uncharacterized protein</fullName>
    </submittedName>
</protein>
<dbReference type="InterPro" id="IPR002110">
    <property type="entry name" value="Ankyrin_rpt"/>
</dbReference>
<dbReference type="Proteomes" id="UP000186817">
    <property type="component" value="Unassembled WGS sequence"/>
</dbReference>
<dbReference type="OrthoDB" id="446479at2759"/>
<keyword evidence="1" id="KW-0040">ANK repeat</keyword>
<comment type="caution">
    <text evidence="4">The sequence shown here is derived from an EMBL/GenBank/DDBJ whole genome shotgun (WGS) entry which is preliminary data.</text>
</comment>
<reference evidence="4 5" key="1">
    <citation type="submission" date="2016-02" db="EMBL/GenBank/DDBJ databases">
        <title>Genome analysis of coral dinoflagellate symbionts highlights evolutionary adaptations to a symbiotic lifestyle.</title>
        <authorList>
            <person name="Aranda M."/>
            <person name="Li Y."/>
            <person name="Liew Y.J."/>
            <person name="Baumgarten S."/>
            <person name="Simakov O."/>
            <person name="Wilson M."/>
            <person name="Piel J."/>
            <person name="Ashoor H."/>
            <person name="Bougouffa S."/>
            <person name="Bajic V.B."/>
            <person name="Ryu T."/>
            <person name="Ravasi T."/>
            <person name="Bayer T."/>
            <person name="Micklem G."/>
            <person name="Kim H."/>
            <person name="Bhak J."/>
            <person name="Lajeunesse T.C."/>
            <person name="Voolstra C.R."/>
        </authorList>
    </citation>
    <scope>NUCLEOTIDE SEQUENCE [LARGE SCALE GENOMIC DNA]</scope>
    <source>
        <strain evidence="4 5">CCMP2467</strain>
    </source>
</reference>
<dbReference type="EMBL" id="LSRX01000216">
    <property type="protein sequence ID" value="OLQ04194.1"/>
    <property type="molecule type" value="Genomic_DNA"/>
</dbReference>
<feature type="transmembrane region" description="Helical" evidence="3">
    <location>
        <begin position="6"/>
        <end position="28"/>
    </location>
</feature>
<accession>A0A1Q9E9T4</accession>
<feature type="compositionally biased region" description="Basic and acidic residues" evidence="2">
    <location>
        <begin position="447"/>
        <end position="470"/>
    </location>
</feature>
<dbReference type="PROSITE" id="PS50297">
    <property type="entry name" value="ANK_REP_REGION"/>
    <property type="match status" value="1"/>
</dbReference>
<dbReference type="PROSITE" id="PS50088">
    <property type="entry name" value="ANK_REPEAT"/>
    <property type="match status" value="1"/>
</dbReference>
<keyword evidence="3" id="KW-1133">Transmembrane helix</keyword>
<evidence type="ECO:0000313" key="5">
    <source>
        <dbReference type="Proteomes" id="UP000186817"/>
    </source>
</evidence>
<dbReference type="AlphaFoldDB" id="A0A1Q9E9T4"/>
<proteinExistence type="predicted"/>
<evidence type="ECO:0000256" key="3">
    <source>
        <dbReference type="SAM" id="Phobius"/>
    </source>
</evidence>
<evidence type="ECO:0000313" key="4">
    <source>
        <dbReference type="EMBL" id="OLQ04194.1"/>
    </source>
</evidence>
<keyword evidence="5" id="KW-1185">Reference proteome</keyword>
<dbReference type="InterPro" id="IPR036770">
    <property type="entry name" value="Ankyrin_rpt-contain_sf"/>
</dbReference>
<keyword evidence="3" id="KW-0812">Transmembrane</keyword>
<feature type="region of interest" description="Disordered" evidence="2">
    <location>
        <begin position="204"/>
        <end position="242"/>
    </location>
</feature>
<organism evidence="4 5">
    <name type="scientific">Symbiodinium microadriaticum</name>
    <name type="common">Dinoflagellate</name>
    <name type="synonym">Zooxanthella microadriatica</name>
    <dbReference type="NCBI Taxonomy" id="2951"/>
    <lineage>
        <taxon>Eukaryota</taxon>
        <taxon>Sar</taxon>
        <taxon>Alveolata</taxon>
        <taxon>Dinophyceae</taxon>
        <taxon>Suessiales</taxon>
        <taxon>Symbiodiniaceae</taxon>
        <taxon>Symbiodinium</taxon>
    </lineage>
</organism>
<evidence type="ECO:0000256" key="1">
    <source>
        <dbReference type="PROSITE-ProRule" id="PRU00023"/>
    </source>
</evidence>
<feature type="compositionally biased region" description="Low complexity" evidence="2">
    <location>
        <begin position="471"/>
        <end position="483"/>
    </location>
</feature>
<feature type="region of interest" description="Disordered" evidence="2">
    <location>
        <begin position="447"/>
        <end position="530"/>
    </location>
</feature>
<gene>
    <name evidence="4" type="ORF">AK812_SmicGene12750</name>
</gene>
<keyword evidence="3" id="KW-0472">Membrane</keyword>
<feature type="compositionally biased region" description="Basic and acidic residues" evidence="2">
    <location>
        <begin position="484"/>
        <end position="529"/>
    </location>
</feature>